<organism evidence="1 2">
    <name type="scientific">Coniosporium uncinatum</name>
    <dbReference type="NCBI Taxonomy" id="93489"/>
    <lineage>
        <taxon>Eukaryota</taxon>
        <taxon>Fungi</taxon>
        <taxon>Dikarya</taxon>
        <taxon>Ascomycota</taxon>
        <taxon>Pezizomycotina</taxon>
        <taxon>Dothideomycetes</taxon>
        <taxon>Dothideomycetes incertae sedis</taxon>
        <taxon>Coniosporium</taxon>
    </lineage>
</organism>
<reference evidence="1" key="1">
    <citation type="submission" date="2024-09" db="EMBL/GenBank/DDBJ databases">
        <title>Black Yeasts Isolated from many extreme environments.</title>
        <authorList>
            <person name="Coleine C."/>
            <person name="Stajich J.E."/>
            <person name="Selbmann L."/>
        </authorList>
    </citation>
    <scope>NUCLEOTIDE SEQUENCE</scope>
    <source>
        <strain evidence="1">CCFEE 5737</strain>
    </source>
</reference>
<dbReference type="Proteomes" id="UP001186974">
    <property type="component" value="Unassembled WGS sequence"/>
</dbReference>
<protein>
    <submittedName>
        <fullName evidence="1">Uncharacterized protein</fullName>
    </submittedName>
</protein>
<dbReference type="EMBL" id="JAWDJW010012105">
    <property type="protein sequence ID" value="KAK3044322.1"/>
    <property type="molecule type" value="Genomic_DNA"/>
</dbReference>
<evidence type="ECO:0000313" key="2">
    <source>
        <dbReference type="Proteomes" id="UP001186974"/>
    </source>
</evidence>
<gene>
    <name evidence="1" type="ORF">LTS18_001592</name>
</gene>
<evidence type="ECO:0000313" key="1">
    <source>
        <dbReference type="EMBL" id="KAK3044322.1"/>
    </source>
</evidence>
<accession>A0ACC3CT95</accession>
<sequence>PQSAAAYRAEQAAHPRVRVFSQTPFVLGGQQVSQAPVNAFFNPRHGFIHEPRSAATHQHHDQVDNKANELRSIFTNTLPKSQIILRDNGIRHSHALEIKDPRTLQKPELNPRSPNFEPGKPVASLGPVAQFEVPSPSLIASPPRPSSVVQQRFPWFFDGEQKGVLNSEQLHREQRNDDGDDRKDRSSDSVSTADFFPNNPQDHSFTKHQWSIVPSTDFGIQWPATQHYARERLANERVQRRPCQPCQQRVFPPSSPYVAGRHALVFMEL</sequence>
<proteinExistence type="predicted"/>
<keyword evidence="2" id="KW-1185">Reference proteome</keyword>
<name>A0ACC3CT95_9PEZI</name>
<feature type="non-terminal residue" evidence="1">
    <location>
        <position position="1"/>
    </location>
</feature>
<comment type="caution">
    <text evidence="1">The sequence shown here is derived from an EMBL/GenBank/DDBJ whole genome shotgun (WGS) entry which is preliminary data.</text>
</comment>